<comment type="caution">
    <text evidence="1">The sequence shown here is derived from an EMBL/GenBank/DDBJ whole genome shotgun (WGS) entry which is preliminary data.</text>
</comment>
<reference evidence="2" key="1">
    <citation type="journal article" date="2019" name="Int. J. Syst. Evol. Microbiol.">
        <title>The Global Catalogue of Microorganisms (GCM) 10K type strain sequencing project: providing services to taxonomists for standard genome sequencing and annotation.</title>
        <authorList>
            <consortium name="The Broad Institute Genomics Platform"/>
            <consortium name="The Broad Institute Genome Sequencing Center for Infectious Disease"/>
            <person name="Wu L."/>
            <person name="Ma J."/>
        </authorList>
    </citation>
    <scope>NUCLEOTIDE SEQUENCE [LARGE SCALE GENOMIC DNA]</scope>
    <source>
        <strain evidence="2">JCM 10649</strain>
    </source>
</reference>
<dbReference type="EMBL" id="BAAAHB010000011">
    <property type="protein sequence ID" value="GAA0454086.1"/>
    <property type="molecule type" value="Genomic_DNA"/>
</dbReference>
<evidence type="ECO:0000313" key="2">
    <source>
        <dbReference type="Proteomes" id="UP001499895"/>
    </source>
</evidence>
<dbReference type="Proteomes" id="UP001499895">
    <property type="component" value="Unassembled WGS sequence"/>
</dbReference>
<proteinExistence type="predicted"/>
<gene>
    <name evidence="1" type="ORF">GCM10009544_16080</name>
</gene>
<dbReference type="RefSeq" id="WP_344087902.1">
    <property type="nucleotide sequence ID" value="NZ_BAAAHB010000011.1"/>
</dbReference>
<name>A0ABP3JHY1_9ACTN</name>
<sequence length="72" mass="7617">MSGARHFLPRGSVSADDLEADIKADIAAARGAQRDLKAAHQNGAAARMGEAVDEHLDELNAAKDGTWRPNHA</sequence>
<organism evidence="1 2">
    <name type="scientific">Streptomyces stramineus</name>
    <dbReference type="NCBI Taxonomy" id="173861"/>
    <lineage>
        <taxon>Bacteria</taxon>
        <taxon>Bacillati</taxon>
        <taxon>Actinomycetota</taxon>
        <taxon>Actinomycetes</taxon>
        <taxon>Kitasatosporales</taxon>
        <taxon>Streptomycetaceae</taxon>
        <taxon>Streptomyces</taxon>
    </lineage>
</organism>
<protein>
    <recommendedName>
        <fullName evidence="3">Antitoxin</fullName>
    </recommendedName>
</protein>
<keyword evidence="2" id="KW-1185">Reference proteome</keyword>
<accession>A0ABP3JHY1</accession>
<evidence type="ECO:0008006" key="3">
    <source>
        <dbReference type="Google" id="ProtNLM"/>
    </source>
</evidence>
<evidence type="ECO:0000313" key="1">
    <source>
        <dbReference type="EMBL" id="GAA0454086.1"/>
    </source>
</evidence>